<gene>
    <name evidence="1" type="ORF">GBF38_007651</name>
</gene>
<protein>
    <submittedName>
        <fullName evidence="1">Uncharacterized protein</fullName>
    </submittedName>
</protein>
<feature type="non-terminal residue" evidence="1">
    <location>
        <position position="1"/>
    </location>
</feature>
<reference evidence="1" key="1">
    <citation type="submission" date="2020-04" db="EMBL/GenBank/DDBJ databases">
        <title>A chromosome-scale assembly and high-density genetic map of the yellow drum (Nibea albiflora) genome.</title>
        <authorList>
            <person name="Xu D."/>
            <person name="Zhang W."/>
            <person name="Chen R."/>
            <person name="Tan P."/>
            <person name="Wang L."/>
            <person name="Song H."/>
            <person name="Tian L."/>
            <person name="Zhu Q."/>
            <person name="Wang B."/>
        </authorList>
    </citation>
    <scope>NUCLEOTIDE SEQUENCE</scope>
    <source>
        <strain evidence="1">ZJHYS-2018</strain>
    </source>
</reference>
<accession>A0ACB7EN35</accession>
<keyword evidence="2" id="KW-1185">Reference proteome</keyword>
<dbReference type="EMBL" id="CM024792">
    <property type="protein sequence ID" value="KAG8003241.1"/>
    <property type="molecule type" value="Genomic_DNA"/>
</dbReference>
<comment type="caution">
    <text evidence="1">The sequence shown here is derived from an EMBL/GenBank/DDBJ whole genome shotgun (WGS) entry which is preliminary data.</text>
</comment>
<evidence type="ECO:0000313" key="1">
    <source>
        <dbReference type="EMBL" id="KAG8003241.1"/>
    </source>
</evidence>
<sequence>EYKVEDFLERLVNGELSDLDSLNSGNEEDETRSEIGDSERDSGEVTCMPEELDVANEIEIEETDSVVTEEDRMKTEEDRGQEEMTVTRKEEIKWRHRPFTTITDTSFESPPIHEDHPMRPYEYFKQYIPEEIFNLMADNTNVYATPSGTLSFKPTS</sequence>
<name>A0ACB7EN35_NIBAL</name>
<proteinExistence type="predicted"/>
<dbReference type="Proteomes" id="UP000805704">
    <property type="component" value="Chromosome 4"/>
</dbReference>
<evidence type="ECO:0000313" key="2">
    <source>
        <dbReference type="Proteomes" id="UP000805704"/>
    </source>
</evidence>
<organism evidence="1 2">
    <name type="scientific">Nibea albiflora</name>
    <name type="common">Yellow drum</name>
    <name type="synonym">Corvina albiflora</name>
    <dbReference type="NCBI Taxonomy" id="240163"/>
    <lineage>
        <taxon>Eukaryota</taxon>
        <taxon>Metazoa</taxon>
        <taxon>Chordata</taxon>
        <taxon>Craniata</taxon>
        <taxon>Vertebrata</taxon>
        <taxon>Euteleostomi</taxon>
        <taxon>Actinopterygii</taxon>
        <taxon>Neopterygii</taxon>
        <taxon>Teleostei</taxon>
        <taxon>Neoteleostei</taxon>
        <taxon>Acanthomorphata</taxon>
        <taxon>Eupercaria</taxon>
        <taxon>Sciaenidae</taxon>
        <taxon>Nibea</taxon>
    </lineage>
</organism>